<gene>
    <name evidence="2" type="ORF">MNBD_NITROSPINAE04-548</name>
</gene>
<dbReference type="InterPro" id="IPR014001">
    <property type="entry name" value="Helicase_ATP-bd"/>
</dbReference>
<dbReference type="GO" id="GO:0006289">
    <property type="term" value="P:nucleotide-excision repair"/>
    <property type="evidence" value="ECO:0007669"/>
    <property type="project" value="InterPro"/>
</dbReference>
<accession>A0A3B1BIP3</accession>
<dbReference type="GO" id="GO:0005524">
    <property type="term" value="F:ATP binding"/>
    <property type="evidence" value="ECO:0007669"/>
    <property type="project" value="InterPro"/>
</dbReference>
<dbReference type="PROSITE" id="PS51192">
    <property type="entry name" value="HELICASE_ATP_BIND_1"/>
    <property type="match status" value="1"/>
</dbReference>
<dbReference type="EMBL" id="UOGA01000119">
    <property type="protein sequence ID" value="VAX18216.1"/>
    <property type="molecule type" value="Genomic_DNA"/>
</dbReference>
<name>A0A3B1BIP3_9ZZZZ</name>
<sequence length="158" mass="18150">MGKYAHPLAFRRSTHFRHESYYWSSPYAIGYTVLMGKKFKLVSDFEPKGDQPEAINELTKGIRSGARNQVLLGVTGSGKTFSIAHVIEKVQKTTLVVAHNKTLAAQLYSEFKSFFPENAVEYFVSYYDYYQPEAYLPRTGTYIEKDASINDEIEKMRH</sequence>
<evidence type="ECO:0000313" key="2">
    <source>
        <dbReference type="EMBL" id="VAX18216.1"/>
    </source>
</evidence>
<dbReference type="PANTHER" id="PTHR24029:SF0">
    <property type="entry name" value="UVRABC SYSTEM PROTEIN B"/>
    <property type="match status" value="1"/>
</dbReference>
<dbReference type="Gene3D" id="3.40.50.300">
    <property type="entry name" value="P-loop containing nucleotide triphosphate hydrolases"/>
    <property type="match status" value="1"/>
</dbReference>
<proteinExistence type="predicted"/>
<dbReference type="GO" id="GO:0003677">
    <property type="term" value="F:DNA binding"/>
    <property type="evidence" value="ECO:0007669"/>
    <property type="project" value="InterPro"/>
</dbReference>
<dbReference type="AlphaFoldDB" id="A0A3B1BIP3"/>
<dbReference type="InterPro" id="IPR006935">
    <property type="entry name" value="Helicase/UvrB_N"/>
</dbReference>
<evidence type="ECO:0000259" key="1">
    <source>
        <dbReference type="PROSITE" id="PS51192"/>
    </source>
</evidence>
<dbReference type="InterPro" id="IPR027417">
    <property type="entry name" value="P-loop_NTPase"/>
</dbReference>
<protein>
    <submittedName>
        <fullName evidence="2">Excinuclease ABC subunit B</fullName>
    </submittedName>
</protein>
<dbReference type="InterPro" id="IPR004807">
    <property type="entry name" value="UvrB"/>
</dbReference>
<feature type="non-terminal residue" evidence="2">
    <location>
        <position position="158"/>
    </location>
</feature>
<dbReference type="Pfam" id="PF04851">
    <property type="entry name" value="ResIII"/>
    <property type="match status" value="1"/>
</dbReference>
<dbReference type="PANTHER" id="PTHR24029">
    <property type="entry name" value="UVRABC SYSTEM PROTEIN B"/>
    <property type="match status" value="1"/>
</dbReference>
<feature type="domain" description="Helicase ATP-binding" evidence="1">
    <location>
        <begin position="60"/>
        <end position="158"/>
    </location>
</feature>
<organism evidence="2">
    <name type="scientific">hydrothermal vent metagenome</name>
    <dbReference type="NCBI Taxonomy" id="652676"/>
    <lineage>
        <taxon>unclassified sequences</taxon>
        <taxon>metagenomes</taxon>
        <taxon>ecological metagenomes</taxon>
    </lineage>
</organism>
<dbReference type="GO" id="GO:0016887">
    <property type="term" value="F:ATP hydrolysis activity"/>
    <property type="evidence" value="ECO:0007669"/>
    <property type="project" value="InterPro"/>
</dbReference>
<dbReference type="GO" id="GO:0009380">
    <property type="term" value="C:excinuclease repair complex"/>
    <property type="evidence" value="ECO:0007669"/>
    <property type="project" value="InterPro"/>
</dbReference>
<reference evidence="2" key="1">
    <citation type="submission" date="2018-06" db="EMBL/GenBank/DDBJ databases">
        <authorList>
            <person name="Zhirakovskaya E."/>
        </authorList>
    </citation>
    <scope>NUCLEOTIDE SEQUENCE</scope>
</reference>
<dbReference type="SUPFAM" id="SSF52540">
    <property type="entry name" value="P-loop containing nucleoside triphosphate hydrolases"/>
    <property type="match status" value="1"/>
</dbReference>